<dbReference type="AlphaFoldDB" id="A0A485LUR4"/>
<evidence type="ECO:0000313" key="1">
    <source>
        <dbReference type="EMBL" id="VFU11754.1"/>
    </source>
</evidence>
<accession>A0A485LUR4</accession>
<dbReference type="EMBL" id="CAADRM010000018">
    <property type="protein sequence ID" value="VFU11754.1"/>
    <property type="molecule type" value="Genomic_DNA"/>
</dbReference>
<dbReference type="SUPFAM" id="SSF48371">
    <property type="entry name" value="ARM repeat"/>
    <property type="match status" value="1"/>
</dbReference>
<sequence>MDRETTTQHNRIEELAVRIVSDSLRSAGLRRLALSVADTLVQGWSQGRPLKLTLTGPLRRLIAWGMKSDGKAAPGTFPADLGKLITAWSTRVSADHAEDPACHARARENSIRTFVENTDFGEVCGMMQGSQECVVKTVEIFNEQLWKYPAKVASILGAVLAAVNTSIRALRELLRPVEKNVGPDLLADLILSLLKGIDARSAGELSNSALELLRRIHTGSLLLGRAGRPLFQVYLTELLKDAGPQIDPQLLGKACIALAEDRQSVSNALADALQENPELALALVSALGAAKNSAIRSRVHKLKVLSSLDPERLNQALARAGSDFDTFEAAEVVNALFQLINRLHDTNPDLFAAVARSVADSLDPHEIRQTLQWLVPELLDAFRPVLVEVMPLIISGLCEMISPDGGYTNPEHEQAIHRLKATLGTTGGES</sequence>
<name>A0A485LUR4_9ZZZZ</name>
<dbReference type="InterPro" id="IPR016024">
    <property type="entry name" value="ARM-type_fold"/>
</dbReference>
<organism evidence="1">
    <name type="scientific">anaerobic digester metagenome</name>
    <dbReference type="NCBI Taxonomy" id="1263854"/>
    <lineage>
        <taxon>unclassified sequences</taxon>
        <taxon>metagenomes</taxon>
        <taxon>ecological metagenomes</taxon>
    </lineage>
</organism>
<reference evidence="1" key="1">
    <citation type="submission" date="2019-03" db="EMBL/GenBank/DDBJ databases">
        <authorList>
            <person name="Hao L."/>
        </authorList>
    </citation>
    <scope>NUCLEOTIDE SEQUENCE</scope>
</reference>
<proteinExistence type="predicted"/>
<gene>
    <name evidence="1" type="ORF">SCFA_1140011</name>
</gene>
<protein>
    <submittedName>
        <fullName evidence="1">Uncharacterized protein</fullName>
    </submittedName>
</protein>